<comment type="caution">
    <text evidence="6">The sequence shown here is derived from an EMBL/GenBank/DDBJ whole genome shotgun (WGS) entry which is preliminary data.</text>
</comment>
<dbReference type="SMART" id="SM00822">
    <property type="entry name" value="PKS_KR"/>
    <property type="match status" value="1"/>
</dbReference>
<dbReference type="SUPFAM" id="SSF47336">
    <property type="entry name" value="ACP-like"/>
    <property type="match status" value="1"/>
</dbReference>
<dbReference type="InterPro" id="IPR057326">
    <property type="entry name" value="KR_dom"/>
</dbReference>
<dbReference type="EMBL" id="QHHU01000051">
    <property type="protein sequence ID" value="RSM38934.1"/>
    <property type="molecule type" value="Genomic_DNA"/>
</dbReference>
<dbReference type="GO" id="GO:0019290">
    <property type="term" value="P:siderophore biosynthetic process"/>
    <property type="evidence" value="ECO:0007669"/>
    <property type="project" value="InterPro"/>
</dbReference>
<dbReference type="InterPro" id="IPR013968">
    <property type="entry name" value="PKS_KR"/>
</dbReference>
<dbReference type="PROSITE" id="PS00012">
    <property type="entry name" value="PHOSPHOPANTETHEINE"/>
    <property type="match status" value="1"/>
</dbReference>
<evidence type="ECO:0000256" key="4">
    <source>
        <dbReference type="ARBA" id="ARBA00022737"/>
    </source>
</evidence>
<name>A0A428W7N5_AMYBA</name>
<dbReference type="GO" id="GO:0006633">
    <property type="term" value="P:fatty acid biosynthetic process"/>
    <property type="evidence" value="ECO:0007669"/>
    <property type="project" value="TreeGrafter"/>
</dbReference>
<evidence type="ECO:0000256" key="1">
    <source>
        <dbReference type="ARBA" id="ARBA00022450"/>
    </source>
</evidence>
<dbReference type="PANTHER" id="PTHR43775">
    <property type="entry name" value="FATTY ACID SYNTHASE"/>
    <property type="match status" value="1"/>
</dbReference>
<evidence type="ECO:0000256" key="3">
    <source>
        <dbReference type="ARBA" id="ARBA00022679"/>
    </source>
</evidence>
<reference evidence="6 7" key="1">
    <citation type="submission" date="2018-05" db="EMBL/GenBank/DDBJ databases">
        <title>Evolution of GPA BGCs.</title>
        <authorList>
            <person name="Waglechner N."/>
            <person name="Wright G.D."/>
        </authorList>
    </citation>
    <scope>NUCLEOTIDE SEQUENCE [LARGE SCALE GENOMIC DNA]</scope>
    <source>
        <strain evidence="6 7">DSM 5908</strain>
    </source>
</reference>
<dbReference type="InterPro" id="IPR020843">
    <property type="entry name" value="ER"/>
</dbReference>
<sequence>MDVVLNSLTGEFIDASLRLLKPGGHFLEMGKTDVRESPPGVRYRAFDLSEAGPDRMGEMLAELLRLFAKDAIRPLPVRVWDVRRARSAFRHMQQAKHIGKLVLTMPPVWDRAATVLVTGGTGGLAAHLARHLVAQGQRHVLLAGRRGAAAAGAAELRAELGEAVSFAACDVRDFEAVRKLVSDLRLTAVVHAAGVLDDGVLESMTPERLDTVFAPKADAAWNLHRATEGRPLAAFVLYSSVAGVFGAGGQGNYAAANTFLDALAAYRRQQGLPATSIAWGPWAASSGMTSTLGEADRHRTKASGVAEIDAGQGTAMFEAAIGTDEPLIVATAANPAGAGAPADVPPLLRNLVRAARRTAVGAAASQAGLVEKLTALPEDERLTLLLDLVRAEAAAVLALPTPGELKADREFQELGVNSLTAVELRNRLTAATGLRMSATLVFDYATPRALAAHLLAELVAGAGLDSGPSVLAELDRLEAAMAAGEPDELTRTGVTGRLRALLALWGTSDRGTGAGGGVAELIESASTDDVFAFIDNELGRLKNR</sequence>
<dbReference type="PROSITE" id="PS50075">
    <property type="entry name" value="CARRIER"/>
    <property type="match status" value="1"/>
</dbReference>
<dbReference type="GO" id="GO:0008667">
    <property type="term" value="F:2,3-dihydro-2,3-dihydroxybenzoate dehydrogenase activity"/>
    <property type="evidence" value="ECO:0007669"/>
    <property type="project" value="InterPro"/>
</dbReference>
<accession>A0A428W7N5</accession>
<dbReference type="SMART" id="SM01294">
    <property type="entry name" value="PKS_PP_betabranch"/>
    <property type="match status" value="1"/>
</dbReference>
<keyword evidence="2" id="KW-0597">Phosphoprotein</keyword>
<dbReference type="InterPro" id="IPR003560">
    <property type="entry name" value="DHB_DH"/>
</dbReference>
<dbReference type="AlphaFoldDB" id="A0A428W7N5"/>
<dbReference type="Proteomes" id="UP000286716">
    <property type="component" value="Unassembled WGS sequence"/>
</dbReference>
<dbReference type="CDD" id="cd08956">
    <property type="entry name" value="KR_3_FAS_SDR_x"/>
    <property type="match status" value="1"/>
</dbReference>
<dbReference type="InterPro" id="IPR036736">
    <property type="entry name" value="ACP-like_sf"/>
</dbReference>
<evidence type="ECO:0000256" key="2">
    <source>
        <dbReference type="ARBA" id="ARBA00022553"/>
    </source>
</evidence>
<dbReference type="Gene3D" id="1.10.1200.10">
    <property type="entry name" value="ACP-like"/>
    <property type="match status" value="1"/>
</dbReference>
<dbReference type="Pfam" id="PF08659">
    <property type="entry name" value="KR"/>
    <property type="match status" value="1"/>
</dbReference>
<dbReference type="GO" id="GO:0004312">
    <property type="term" value="F:fatty acid synthase activity"/>
    <property type="evidence" value="ECO:0007669"/>
    <property type="project" value="TreeGrafter"/>
</dbReference>
<dbReference type="InterPro" id="IPR050091">
    <property type="entry name" value="PKS_NRPS_Biosynth_Enz"/>
</dbReference>
<evidence type="ECO:0000259" key="5">
    <source>
        <dbReference type="PROSITE" id="PS50075"/>
    </source>
</evidence>
<dbReference type="Gene3D" id="3.40.50.720">
    <property type="entry name" value="NAD(P)-binding Rossmann-like Domain"/>
    <property type="match status" value="1"/>
</dbReference>
<keyword evidence="4" id="KW-0677">Repeat</keyword>
<dbReference type="PANTHER" id="PTHR43775:SF51">
    <property type="entry name" value="INACTIVE PHENOLPHTHIOCEROL SYNTHESIS POLYKETIDE SYNTHASE TYPE I PKS1-RELATED"/>
    <property type="match status" value="1"/>
</dbReference>
<dbReference type="Gene3D" id="3.90.180.10">
    <property type="entry name" value="Medium-chain alcohol dehydrogenases, catalytic domain"/>
    <property type="match status" value="1"/>
</dbReference>
<dbReference type="InterPro" id="IPR036291">
    <property type="entry name" value="NAD(P)-bd_dom_sf"/>
</dbReference>
<evidence type="ECO:0000313" key="6">
    <source>
        <dbReference type="EMBL" id="RSM38934.1"/>
    </source>
</evidence>
<dbReference type="InterPro" id="IPR006162">
    <property type="entry name" value="Ppantetheine_attach_site"/>
</dbReference>
<organism evidence="6 7">
    <name type="scientific">Amycolatopsis balhimycina DSM 5908</name>
    <dbReference type="NCBI Taxonomy" id="1081091"/>
    <lineage>
        <taxon>Bacteria</taxon>
        <taxon>Bacillati</taxon>
        <taxon>Actinomycetota</taxon>
        <taxon>Actinomycetes</taxon>
        <taxon>Pseudonocardiales</taxon>
        <taxon>Pseudonocardiaceae</taxon>
        <taxon>Amycolatopsis</taxon>
    </lineage>
</organism>
<dbReference type="InterPro" id="IPR020806">
    <property type="entry name" value="PKS_PP-bd"/>
</dbReference>
<keyword evidence="3" id="KW-0808">Transferase</keyword>
<proteinExistence type="predicted"/>
<dbReference type="PRINTS" id="PR01397">
    <property type="entry name" value="DHBDHDRGNASE"/>
</dbReference>
<dbReference type="Pfam" id="PF13602">
    <property type="entry name" value="ADH_zinc_N_2"/>
    <property type="match status" value="1"/>
</dbReference>
<gene>
    <name evidence="6" type="ORF">DMA12_31405</name>
</gene>
<evidence type="ECO:0000313" key="7">
    <source>
        <dbReference type="Proteomes" id="UP000286716"/>
    </source>
</evidence>
<dbReference type="SUPFAM" id="SSF51735">
    <property type="entry name" value="NAD(P)-binding Rossmann-fold domains"/>
    <property type="match status" value="2"/>
</dbReference>
<dbReference type="GO" id="GO:0031177">
    <property type="term" value="F:phosphopantetheine binding"/>
    <property type="evidence" value="ECO:0007669"/>
    <property type="project" value="InterPro"/>
</dbReference>
<feature type="domain" description="Carrier" evidence="5">
    <location>
        <begin position="380"/>
        <end position="458"/>
    </location>
</feature>
<dbReference type="Pfam" id="PF00550">
    <property type="entry name" value="PP-binding"/>
    <property type="match status" value="1"/>
</dbReference>
<dbReference type="FunFam" id="1.10.1200.10:FF:000007">
    <property type="entry name" value="Probable polyketide synthase pks17"/>
    <property type="match status" value="1"/>
</dbReference>
<keyword evidence="7" id="KW-1185">Reference proteome</keyword>
<dbReference type="SMART" id="SM00829">
    <property type="entry name" value="PKS_ER"/>
    <property type="match status" value="1"/>
</dbReference>
<protein>
    <submittedName>
        <fullName evidence="6">KR domain-containing protein</fullName>
    </submittedName>
</protein>
<keyword evidence="1" id="KW-0596">Phosphopantetheine</keyword>
<dbReference type="InterPro" id="IPR009081">
    <property type="entry name" value="PP-bd_ACP"/>
</dbReference>
<dbReference type="SMART" id="SM00823">
    <property type="entry name" value="PKS_PP"/>
    <property type="match status" value="1"/>
</dbReference>